<organism evidence="13 14">
    <name type="scientific">Pseudomonas fulva</name>
    <dbReference type="NCBI Taxonomy" id="47880"/>
    <lineage>
        <taxon>Bacteria</taxon>
        <taxon>Pseudomonadati</taxon>
        <taxon>Pseudomonadota</taxon>
        <taxon>Gammaproteobacteria</taxon>
        <taxon>Pseudomonadales</taxon>
        <taxon>Pseudomonadaceae</taxon>
        <taxon>Pseudomonas</taxon>
    </lineage>
</organism>
<dbReference type="SMART" id="SM00304">
    <property type="entry name" value="HAMP"/>
    <property type="match status" value="1"/>
</dbReference>
<dbReference type="PANTHER" id="PTHR32089">
    <property type="entry name" value="METHYL-ACCEPTING CHEMOTAXIS PROTEIN MCPB"/>
    <property type="match status" value="1"/>
</dbReference>
<evidence type="ECO:0000256" key="7">
    <source>
        <dbReference type="ARBA" id="ARBA00023224"/>
    </source>
</evidence>
<evidence type="ECO:0000256" key="10">
    <source>
        <dbReference type="SAM" id="Coils"/>
    </source>
</evidence>
<keyword evidence="4" id="KW-0812">Transmembrane</keyword>
<dbReference type="SUPFAM" id="SSF58104">
    <property type="entry name" value="Methyl-accepting chemotaxis protein (MCP) signaling domain"/>
    <property type="match status" value="1"/>
</dbReference>
<keyword evidence="10" id="KW-0175">Coiled coil</keyword>
<proteinExistence type="inferred from homology"/>
<feature type="coiled-coil region" evidence="10">
    <location>
        <begin position="239"/>
        <end position="266"/>
    </location>
</feature>
<evidence type="ECO:0000256" key="2">
    <source>
        <dbReference type="ARBA" id="ARBA00022475"/>
    </source>
</evidence>
<evidence type="ECO:0000256" key="3">
    <source>
        <dbReference type="ARBA" id="ARBA00022481"/>
    </source>
</evidence>
<comment type="subcellular location">
    <subcellularLocation>
        <location evidence="1">Cell membrane</location>
        <topology evidence="1">Multi-pass membrane protein</topology>
    </subcellularLocation>
</comment>
<feature type="domain" description="Methyl-accepting transducer" evidence="11">
    <location>
        <begin position="263"/>
        <end position="499"/>
    </location>
</feature>
<evidence type="ECO:0000313" key="13">
    <source>
        <dbReference type="EMBL" id="KIQ05725.1"/>
    </source>
</evidence>
<evidence type="ECO:0000259" key="11">
    <source>
        <dbReference type="PROSITE" id="PS50111"/>
    </source>
</evidence>
<dbReference type="CDD" id="cd06225">
    <property type="entry name" value="HAMP"/>
    <property type="match status" value="1"/>
</dbReference>
<evidence type="ECO:0000259" key="12">
    <source>
        <dbReference type="PROSITE" id="PS50885"/>
    </source>
</evidence>
<evidence type="ECO:0000313" key="14">
    <source>
        <dbReference type="Proteomes" id="UP000032068"/>
    </source>
</evidence>
<evidence type="ECO:0000256" key="6">
    <source>
        <dbReference type="ARBA" id="ARBA00023136"/>
    </source>
</evidence>
<dbReference type="OrthoDB" id="9129300at2"/>
<dbReference type="EMBL" id="JXQW01000005">
    <property type="protein sequence ID" value="KIQ05725.1"/>
    <property type="molecule type" value="Genomic_DNA"/>
</dbReference>
<dbReference type="GO" id="GO:0006935">
    <property type="term" value="P:chemotaxis"/>
    <property type="evidence" value="ECO:0007669"/>
    <property type="project" value="UniProtKB-ARBA"/>
</dbReference>
<evidence type="ECO:0000256" key="8">
    <source>
        <dbReference type="ARBA" id="ARBA00029447"/>
    </source>
</evidence>
<dbReference type="Proteomes" id="UP000032068">
    <property type="component" value="Unassembled WGS sequence"/>
</dbReference>
<protein>
    <submittedName>
        <fullName evidence="13">Chemotaxis protein</fullName>
    </submittedName>
</protein>
<keyword evidence="5" id="KW-1133">Transmembrane helix</keyword>
<dbReference type="CDD" id="cd11386">
    <property type="entry name" value="MCP_signal"/>
    <property type="match status" value="1"/>
</dbReference>
<dbReference type="GO" id="GO:0005886">
    <property type="term" value="C:plasma membrane"/>
    <property type="evidence" value="ECO:0007669"/>
    <property type="project" value="UniProtKB-SubCell"/>
</dbReference>
<dbReference type="PROSITE" id="PS50111">
    <property type="entry name" value="CHEMOTAXIS_TRANSDUC_2"/>
    <property type="match status" value="1"/>
</dbReference>
<keyword evidence="2" id="KW-1003">Cell membrane</keyword>
<feature type="domain" description="HAMP" evidence="12">
    <location>
        <begin position="206"/>
        <end position="258"/>
    </location>
</feature>
<dbReference type="Pfam" id="PF00672">
    <property type="entry name" value="HAMP"/>
    <property type="match status" value="1"/>
</dbReference>
<evidence type="ECO:0000256" key="5">
    <source>
        <dbReference type="ARBA" id="ARBA00022989"/>
    </source>
</evidence>
<keyword evidence="7 9" id="KW-0807">Transducer</keyword>
<evidence type="ECO:0000256" key="9">
    <source>
        <dbReference type="PROSITE-ProRule" id="PRU00284"/>
    </source>
</evidence>
<keyword evidence="6" id="KW-0472">Membrane</keyword>
<dbReference type="InterPro" id="IPR004089">
    <property type="entry name" value="MCPsignal_dom"/>
</dbReference>
<accession>A0A0D0L7B5</accession>
<dbReference type="PROSITE" id="PS50885">
    <property type="entry name" value="HAMP"/>
    <property type="match status" value="1"/>
</dbReference>
<evidence type="ECO:0000256" key="1">
    <source>
        <dbReference type="ARBA" id="ARBA00004651"/>
    </source>
</evidence>
<dbReference type="Gene3D" id="1.10.287.950">
    <property type="entry name" value="Methyl-accepting chemotaxis protein"/>
    <property type="match status" value="1"/>
</dbReference>
<dbReference type="RefSeq" id="WP_042552322.1">
    <property type="nucleotide sequence ID" value="NZ_JXQW01000005.1"/>
</dbReference>
<evidence type="ECO:0000256" key="4">
    <source>
        <dbReference type="ARBA" id="ARBA00022692"/>
    </source>
</evidence>
<dbReference type="InterPro" id="IPR003660">
    <property type="entry name" value="HAMP_dom"/>
</dbReference>
<name>A0A0D0L7B5_9PSED</name>
<dbReference type="SMART" id="SM00283">
    <property type="entry name" value="MA"/>
    <property type="match status" value="1"/>
</dbReference>
<dbReference type="AlphaFoldDB" id="A0A0D0L7B5"/>
<dbReference type="Pfam" id="PF00015">
    <property type="entry name" value="MCPsignal"/>
    <property type="match status" value="1"/>
</dbReference>
<gene>
    <name evidence="13" type="ORF">RU08_03040</name>
</gene>
<dbReference type="PANTHER" id="PTHR32089:SF119">
    <property type="entry name" value="METHYL-ACCEPTING CHEMOTAXIS PROTEIN CTPL"/>
    <property type="match status" value="1"/>
</dbReference>
<dbReference type="FunFam" id="1.10.287.950:FF:000001">
    <property type="entry name" value="Methyl-accepting chemotaxis sensory transducer"/>
    <property type="match status" value="1"/>
</dbReference>
<comment type="similarity">
    <text evidence="8">Belongs to the methyl-accepting chemotaxis (MCP) protein family.</text>
</comment>
<comment type="caution">
    <text evidence="13">The sequence shown here is derived from an EMBL/GenBank/DDBJ whole genome shotgun (WGS) entry which is preliminary data.</text>
</comment>
<keyword evidence="3" id="KW-0488">Methylation</keyword>
<reference evidence="13 14" key="1">
    <citation type="submission" date="2014-12" db="EMBL/GenBank/DDBJ databases">
        <title>16Stimator: statistical estimation of ribosomal gene copy numbers from draft genome assemblies.</title>
        <authorList>
            <person name="Perisin M.A."/>
            <person name="Vetter M."/>
            <person name="Gilbert J.A."/>
            <person name="Bergelson J."/>
        </authorList>
    </citation>
    <scope>NUCLEOTIDE SEQUENCE [LARGE SCALE GENOMIC DNA]</scope>
    <source>
        <strain evidence="13 14">MEJ086</strain>
    </source>
</reference>
<dbReference type="GO" id="GO:0007165">
    <property type="term" value="P:signal transduction"/>
    <property type="evidence" value="ECO:0007669"/>
    <property type="project" value="UniProtKB-KW"/>
</dbReference>
<sequence>MNIRQKMLACGAVSIIATLLVGGIGLWGQALLSDALVANEVNANALRNHMDGDMMHDALRADVLGAFLTAPGDSAAATQVRDDLQEHSDRFRQAMAENAKLPLAADIRQAIDELGPVLENYIQSATRIVGQALVDPAAARTLMPEFSRSFGELEERNEAISAQIEASVAQTRTDTEAMVRQASWWQWSSLGLACLLILWITRRLLQSVLQPLAKIIHAARTMAQGNLSTTISVDSQDEAGQLQQALAEMQASLRRMIETIRTESEELRKASHNLSETSGEVARGASEQADGATSMAAAMEQMIGNIAQIAEHTRSARDISEHSEHLMKSGGHVILGVVDGMNHIADAVNQSSRTITALGQSSEEINSIIQVIRSIAEQTNLLALNAAIEAARAGEAGRGFAVVADEVRSLAARTAQSTQEITGMIQRIRESTVQAVKSMDSGVSRVNEGVGMAQQANTSINEIRQGVQRSAQMVDEISHTITEQSKASNEVAERVEMISEVAQRNNQAMQELASMLVQMDNSAQAMQASVRRFEL</sequence>